<protein>
    <submittedName>
        <fullName evidence="2">GNAT superfamily N-acetyltransferase</fullName>
    </submittedName>
</protein>
<accession>A0ABS2SWX8</accession>
<organism evidence="2 3">
    <name type="scientific">Shouchella xiaoxiensis</name>
    <dbReference type="NCBI Taxonomy" id="766895"/>
    <lineage>
        <taxon>Bacteria</taxon>
        <taxon>Bacillati</taxon>
        <taxon>Bacillota</taxon>
        <taxon>Bacilli</taxon>
        <taxon>Bacillales</taxon>
        <taxon>Bacillaceae</taxon>
        <taxon>Shouchella</taxon>
    </lineage>
</organism>
<dbReference type="Pfam" id="PF00583">
    <property type="entry name" value="Acetyltransf_1"/>
    <property type="match status" value="1"/>
</dbReference>
<comment type="caution">
    <text evidence="2">The sequence shown here is derived from an EMBL/GenBank/DDBJ whole genome shotgun (WGS) entry which is preliminary data.</text>
</comment>
<reference evidence="2" key="1">
    <citation type="submission" date="2021-01" db="EMBL/GenBank/DDBJ databases">
        <title>Genomic Encyclopedia of Type Strains, Phase IV (KMG-IV): sequencing the most valuable type-strain genomes for metagenomic binning, comparative biology and taxonomic classification.</title>
        <authorList>
            <person name="Goeker M."/>
        </authorList>
    </citation>
    <scope>NUCLEOTIDE SEQUENCE</scope>
    <source>
        <strain evidence="2">DSM 21943</strain>
    </source>
</reference>
<dbReference type="SUPFAM" id="SSF55729">
    <property type="entry name" value="Acyl-CoA N-acyltransferases (Nat)"/>
    <property type="match status" value="1"/>
</dbReference>
<dbReference type="InterPro" id="IPR000182">
    <property type="entry name" value="GNAT_dom"/>
</dbReference>
<keyword evidence="3" id="KW-1185">Reference proteome</keyword>
<evidence type="ECO:0000313" key="2">
    <source>
        <dbReference type="EMBL" id="MBM7840038.1"/>
    </source>
</evidence>
<dbReference type="Gene3D" id="3.40.630.30">
    <property type="match status" value="1"/>
</dbReference>
<gene>
    <name evidence="2" type="ORF">JOC54_003318</name>
</gene>
<dbReference type="RefSeq" id="WP_204467454.1">
    <property type="nucleotide sequence ID" value="NZ_JAFBCV010000011.1"/>
</dbReference>
<evidence type="ECO:0000259" key="1">
    <source>
        <dbReference type="PROSITE" id="PS51186"/>
    </source>
</evidence>
<feature type="domain" description="N-acetyltransferase" evidence="1">
    <location>
        <begin position="132"/>
        <end position="267"/>
    </location>
</feature>
<dbReference type="Proteomes" id="UP001179280">
    <property type="component" value="Unassembled WGS sequence"/>
</dbReference>
<dbReference type="CDD" id="cd04301">
    <property type="entry name" value="NAT_SF"/>
    <property type="match status" value="1"/>
</dbReference>
<evidence type="ECO:0000313" key="3">
    <source>
        <dbReference type="Proteomes" id="UP001179280"/>
    </source>
</evidence>
<dbReference type="EMBL" id="JAFBCV010000011">
    <property type="protein sequence ID" value="MBM7840038.1"/>
    <property type="molecule type" value="Genomic_DNA"/>
</dbReference>
<name>A0ABS2SWX8_9BACI</name>
<dbReference type="PROSITE" id="PS51186">
    <property type="entry name" value="GNAT"/>
    <property type="match status" value="1"/>
</dbReference>
<dbReference type="InterPro" id="IPR016181">
    <property type="entry name" value="Acyl_CoA_acyltransferase"/>
</dbReference>
<sequence>MEAITLKQARLLDEIETAMLQAKMKRIQEITNNPMEIDIQMIGSTTAFKAVKMPGPAFNTIRGFKHEDLPLLDDLIHFYQISKLKPQFELNPAFTSPDLFRALMCNNYCQTRFHTVLYGTTQCENMRNEPALTIRSVKAQEMDLYADIYLKSFKLPIELKQGVAQHNQVLLDDPRWSFYIAEWDGQPAAVASLFVEEKMAVLAAAATLPNFRQRGIHQQLVNIRMKEAEARGTAIISGQANFGSISQTNMEKSGMKIAYTKGIWNSL</sequence>
<proteinExistence type="predicted"/>